<name>A0A316EVM7_9ACTN</name>
<dbReference type="PROSITE" id="PS51257">
    <property type="entry name" value="PROKAR_LIPOPROTEIN"/>
    <property type="match status" value="1"/>
</dbReference>
<proteinExistence type="predicted"/>
<keyword evidence="1" id="KW-0472">Membrane</keyword>
<feature type="transmembrane region" description="Helical" evidence="1">
    <location>
        <begin position="133"/>
        <end position="158"/>
    </location>
</feature>
<comment type="caution">
    <text evidence="2">The sequence shown here is derived from an EMBL/GenBank/DDBJ whole genome shotgun (WGS) entry which is preliminary data.</text>
</comment>
<dbReference type="Proteomes" id="UP000245697">
    <property type="component" value="Unassembled WGS sequence"/>
</dbReference>
<organism evidence="2 3">
    <name type="scientific">Actinoplanes xinjiangensis</name>
    <dbReference type="NCBI Taxonomy" id="512350"/>
    <lineage>
        <taxon>Bacteria</taxon>
        <taxon>Bacillati</taxon>
        <taxon>Actinomycetota</taxon>
        <taxon>Actinomycetes</taxon>
        <taxon>Micromonosporales</taxon>
        <taxon>Micromonosporaceae</taxon>
        <taxon>Actinoplanes</taxon>
    </lineage>
</organism>
<reference evidence="2 3" key="1">
    <citation type="submission" date="2018-05" db="EMBL/GenBank/DDBJ databases">
        <title>Genomic Encyclopedia of Archaeal and Bacterial Type Strains, Phase II (KMG-II): from individual species to whole genera.</title>
        <authorList>
            <person name="Goeker M."/>
        </authorList>
    </citation>
    <scope>NUCLEOTIDE SEQUENCE [LARGE SCALE GENOMIC DNA]</scope>
    <source>
        <strain evidence="2 3">DSM 45184</strain>
    </source>
</reference>
<evidence type="ECO:0000313" key="3">
    <source>
        <dbReference type="Proteomes" id="UP000245697"/>
    </source>
</evidence>
<dbReference type="RefSeq" id="WP_109603266.1">
    <property type="nucleotide sequence ID" value="NZ_BONA01000120.1"/>
</dbReference>
<dbReference type="OrthoDB" id="3538230at2"/>
<gene>
    <name evidence="2" type="ORF">BC793_15519</name>
</gene>
<keyword evidence="1" id="KW-0812">Transmembrane</keyword>
<accession>A0A316EVM7</accession>
<feature type="transmembrane region" description="Helical" evidence="1">
    <location>
        <begin position="53"/>
        <end position="76"/>
    </location>
</feature>
<evidence type="ECO:0000313" key="2">
    <source>
        <dbReference type="EMBL" id="PWK27256.1"/>
    </source>
</evidence>
<dbReference type="EMBL" id="QGGR01000055">
    <property type="protein sequence ID" value="PWK27256.1"/>
    <property type="molecule type" value="Genomic_DNA"/>
</dbReference>
<dbReference type="AlphaFoldDB" id="A0A316EVM7"/>
<feature type="transmembrane region" description="Helical" evidence="1">
    <location>
        <begin position="88"/>
        <end position="112"/>
    </location>
</feature>
<feature type="transmembrane region" description="Helical" evidence="1">
    <location>
        <begin position="199"/>
        <end position="219"/>
    </location>
</feature>
<keyword evidence="3" id="KW-1185">Reference proteome</keyword>
<protein>
    <submittedName>
        <fullName evidence="2">Uncharacterized protein</fullName>
    </submittedName>
</protein>
<keyword evidence="1" id="KW-1133">Transmembrane helix</keyword>
<sequence length="230" mass="24661">MSRWPILRYLLSQHLVFLVLFVAGGCLLALLVLPVFLLFTPITMSAVDVGGQVLFWLAAGYGYGAAGLLATMVSHGRTRREFAWQYPVFQLVTAVVLAGLLTGVYAAEALLYRLAGWTRHLQDQRIFDAGDHLLIFVSYLCMLAICLATGAFVGTAFYRWEGGGVLALLPAAALLAYGGAMTGFFTLPFARLAISGAPTMLAVTVAAVAAGWALLWASVRDVSLRTRVAA</sequence>
<evidence type="ECO:0000256" key="1">
    <source>
        <dbReference type="SAM" id="Phobius"/>
    </source>
</evidence>
<feature type="transmembrane region" description="Helical" evidence="1">
    <location>
        <begin position="15"/>
        <end position="41"/>
    </location>
</feature>
<feature type="transmembrane region" description="Helical" evidence="1">
    <location>
        <begin position="164"/>
        <end position="187"/>
    </location>
</feature>